<keyword evidence="1" id="KW-0472">Membrane</keyword>
<evidence type="ECO:0000313" key="3">
    <source>
        <dbReference type="Proteomes" id="UP001597156"/>
    </source>
</evidence>
<accession>A0ABW3PN20</accession>
<feature type="transmembrane region" description="Helical" evidence="1">
    <location>
        <begin position="196"/>
        <end position="214"/>
    </location>
</feature>
<feature type="transmembrane region" description="Helical" evidence="1">
    <location>
        <begin position="56"/>
        <end position="75"/>
    </location>
</feature>
<dbReference type="InterPro" id="IPR010699">
    <property type="entry name" value="DUF1275"/>
</dbReference>
<protein>
    <submittedName>
        <fullName evidence="2">YoaK family protein</fullName>
    </submittedName>
</protein>
<evidence type="ECO:0000256" key="1">
    <source>
        <dbReference type="SAM" id="Phobius"/>
    </source>
</evidence>
<feature type="transmembrane region" description="Helical" evidence="1">
    <location>
        <begin position="168"/>
        <end position="189"/>
    </location>
</feature>
<keyword evidence="1" id="KW-1133">Transmembrane helix</keyword>
<dbReference type="PANTHER" id="PTHR37314">
    <property type="entry name" value="SLR0142 PROTEIN"/>
    <property type="match status" value="1"/>
</dbReference>
<name>A0ABW3PN20_9LACO</name>
<dbReference type="RefSeq" id="WP_121978228.1">
    <property type="nucleotide sequence ID" value="NZ_JBHTLH010000019.1"/>
</dbReference>
<proteinExistence type="predicted"/>
<dbReference type="PANTHER" id="PTHR37314:SF4">
    <property type="entry name" value="UPF0700 TRANSMEMBRANE PROTEIN YOAK"/>
    <property type="match status" value="1"/>
</dbReference>
<dbReference type="Pfam" id="PF06912">
    <property type="entry name" value="DUF1275"/>
    <property type="match status" value="1"/>
</dbReference>
<keyword evidence="1" id="KW-0812">Transmembrane</keyword>
<sequence length="223" mass="24609">MDFSTKNSLTTLFQTFIMGSIDAYTFQNFNGSFVSAQTGNLVVFAYELAAKGWQTAYVRVPVLIGFLLGAFISQACKHLKLSTNHRFSAFLLLSILFLGLLYGAMFTSITELPMLFSLGLFSGYELTVFNKIGGTSVNNGIMTGNLKNFSNNVYEAIFSHDHDALIKAGHFLSGICMFVFGILFSTYYLKATGTRVFLCALLINTILLIIVTIFKEAPSQPQD</sequence>
<dbReference type="Proteomes" id="UP001597156">
    <property type="component" value="Unassembled WGS sequence"/>
</dbReference>
<organism evidence="2 3">
    <name type="scientific">Lentilactobacillus raoultii</name>
    <dbReference type="NCBI Taxonomy" id="1987503"/>
    <lineage>
        <taxon>Bacteria</taxon>
        <taxon>Bacillati</taxon>
        <taxon>Bacillota</taxon>
        <taxon>Bacilli</taxon>
        <taxon>Lactobacillales</taxon>
        <taxon>Lactobacillaceae</taxon>
        <taxon>Lentilactobacillus</taxon>
    </lineage>
</organism>
<evidence type="ECO:0000313" key="2">
    <source>
        <dbReference type="EMBL" id="MFD1125318.1"/>
    </source>
</evidence>
<dbReference type="EMBL" id="JBHTLH010000019">
    <property type="protein sequence ID" value="MFD1125318.1"/>
    <property type="molecule type" value="Genomic_DNA"/>
</dbReference>
<feature type="transmembrane region" description="Helical" evidence="1">
    <location>
        <begin position="87"/>
        <end position="109"/>
    </location>
</feature>
<gene>
    <name evidence="2" type="ORF">ACFQ22_08110</name>
</gene>
<comment type="caution">
    <text evidence="2">The sequence shown here is derived from an EMBL/GenBank/DDBJ whole genome shotgun (WGS) entry which is preliminary data.</text>
</comment>
<keyword evidence="3" id="KW-1185">Reference proteome</keyword>
<reference evidence="3" key="1">
    <citation type="journal article" date="2019" name="Int. J. Syst. Evol. Microbiol.">
        <title>The Global Catalogue of Microorganisms (GCM) 10K type strain sequencing project: providing services to taxonomists for standard genome sequencing and annotation.</title>
        <authorList>
            <consortium name="The Broad Institute Genomics Platform"/>
            <consortium name="The Broad Institute Genome Sequencing Center for Infectious Disease"/>
            <person name="Wu L."/>
            <person name="Ma J."/>
        </authorList>
    </citation>
    <scope>NUCLEOTIDE SEQUENCE [LARGE SCALE GENOMIC DNA]</scope>
    <source>
        <strain evidence="3">CCUG 71848</strain>
    </source>
</reference>